<evidence type="ECO:0000256" key="4">
    <source>
        <dbReference type="ARBA" id="ARBA00022989"/>
    </source>
</evidence>
<dbReference type="GO" id="GO:0005886">
    <property type="term" value="C:plasma membrane"/>
    <property type="evidence" value="ECO:0007669"/>
    <property type="project" value="UniProtKB-SubCell"/>
</dbReference>
<comment type="subcellular location">
    <subcellularLocation>
        <location evidence="6">Cell inner membrane</location>
        <topology evidence="6">Single-pass membrane protein</topology>
    </subcellularLocation>
</comment>
<dbReference type="NCBIfam" id="TIGR04409">
    <property type="entry name" value="LptC_YrbK"/>
    <property type="match status" value="1"/>
</dbReference>
<dbReference type="AlphaFoldDB" id="A0A4P7L4Z6"/>
<evidence type="ECO:0000256" key="1">
    <source>
        <dbReference type="ARBA" id="ARBA00022475"/>
    </source>
</evidence>
<keyword evidence="1 6" id="KW-1003">Cell membrane</keyword>
<evidence type="ECO:0000256" key="7">
    <source>
        <dbReference type="PIRNR" id="PIRNR028513"/>
    </source>
</evidence>
<protein>
    <recommendedName>
        <fullName evidence="6 7">Lipopolysaccharide export system protein LptC</fullName>
    </recommendedName>
</protein>
<organism evidence="8 9">
    <name type="scientific">Arsenophonus nasoniae</name>
    <name type="common">son-killer infecting Nasonia vitripennis</name>
    <dbReference type="NCBI Taxonomy" id="638"/>
    <lineage>
        <taxon>Bacteria</taxon>
        <taxon>Pseudomonadati</taxon>
        <taxon>Pseudomonadota</taxon>
        <taxon>Gammaproteobacteria</taxon>
        <taxon>Enterobacterales</taxon>
        <taxon>Morganellaceae</taxon>
        <taxon>Arsenophonus</taxon>
    </lineage>
</organism>
<evidence type="ECO:0000256" key="5">
    <source>
        <dbReference type="ARBA" id="ARBA00023136"/>
    </source>
</evidence>
<dbReference type="Proteomes" id="UP000295134">
    <property type="component" value="Chromosome"/>
</dbReference>
<dbReference type="InterPro" id="IPR010664">
    <property type="entry name" value="LipoPS_assembly_LptC-rel"/>
</dbReference>
<accession>A0A4P7L4Z6</accession>
<evidence type="ECO:0000313" key="8">
    <source>
        <dbReference type="EMBL" id="QBY45334.1"/>
    </source>
</evidence>
<dbReference type="GO" id="GO:0043165">
    <property type="term" value="P:Gram-negative-bacterium-type cell outer membrane assembly"/>
    <property type="evidence" value="ECO:0007669"/>
    <property type="project" value="UniProtKB-UniRule"/>
</dbReference>
<dbReference type="InterPro" id="IPR026265">
    <property type="entry name" value="LptC"/>
</dbReference>
<keyword evidence="4 6" id="KW-1133">Transmembrane helix</keyword>
<comment type="function">
    <text evidence="7">Required for the translocation of lipopolysaccharide (LPS) from the inner membrane to the outer membrane.</text>
</comment>
<dbReference type="GO" id="GO:0015221">
    <property type="term" value="F:lipopolysaccharide transmembrane transporter activity"/>
    <property type="evidence" value="ECO:0007669"/>
    <property type="project" value="InterPro"/>
</dbReference>
<dbReference type="Gene3D" id="2.60.450.10">
    <property type="entry name" value="Lipopolysaccharide (LPS) transport protein A like domain"/>
    <property type="match status" value="1"/>
</dbReference>
<evidence type="ECO:0000256" key="3">
    <source>
        <dbReference type="ARBA" id="ARBA00022692"/>
    </source>
</evidence>
<evidence type="ECO:0000256" key="2">
    <source>
        <dbReference type="ARBA" id="ARBA00022519"/>
    </source>
</evidence>
<keyword evidence="2 6" id="KW-0997">Cell inner membrane</keyword>
<dbReference type="HAMAP" id="MF_01915">
    <property type="entry name" value="LPS_assembly_LptC"/>
    <property type="match status" value="1"/>
</dbReference>
<evidence type="ECO:0000256" key="6">
    <source>
        <dbReference type="HAMAP-Rule" id="MF_01915"/>
    </source>
</evidence>
<evidence type="ECO:0000313" key="9">
    <source>
        <dbReference type="Proteomes" id="UP000295134"/>
    </source>
</evidence>
<keyword evidence="5 6" id="KW-0472">Membrane</keyword>
<dbReference type="PIRSF" id="PIRSF028513">
    <property type="entry name" value="LptC"/>
    <property type="match status" value="1"/>
</dbReference>
<dbReference type="EMBL" id="CP038613">
    <property type="protein sequence ID" value="QBY45334.1"/>
    <property type="molecule type" value="Genomic_DNA"/>
</dbReference>
<reference evidence="8 9" key="1">
    <citation type="submission" date="2019-03" db="EMBL/GenBank/DDBJ databases">
        <title>Long-read sequencing reveals hyperdense prophage content in a complex bacterial symbiont genome.</title>
        <authorList>
            <person name="Frost C.L."/>
            <person name="Siozios S."/>
            <person name="Nadal-Jimenez P."/>
            <person name="Brockhurst M.A."/>
            <person name="King K.C."/>
            <person name="Darby A.C."/>
            <person name="Hurst G.D.D."/>
        </authorList>
    </citation>
    <scope>NUCLEOTIDE SEQUENCE [LARGE SCALE GENOMIC DNA]</scope>
    <source>
        <strain evidence="8 9">FIN</strain>
    </source>
</reference>
<gene>
    <name evidence="6 8" type="primary">lptC</name>
    <name evidence="8" type="ORF">ArsFIN_39320</name>
</gene>
<dbReference type="NCBIfam" id="NF008142">
    <property type="entry name" value="PRK10893.1"/>
    <property type="match status" value="1"/>
</dbReference>
<dbReference type="PANTHER" id="PTHR37481">
    <property type="entry name" value="LIPOPOLYSACCHARIDE EXPORT SYSTEM PROTEIN LPTC"/>
    <property type="match status" value="1"/>
</dbReference>
<dbReference type="GO" id="GO:0017089">
    <property type="term" value="F:glycolipid transfer activity"/>
    <property type="evidence" value="ECO:0007669"/>
    <property type="project" value="TreeGrafter"/>
</dbReference>
<name>A0A4P7L4Z6_9GAMM</name>
<dbReference type="KEGG" id="ans:ArsFIN_39320"/>
<sequence>MKRQMSKFNFWLNIILTLIVLALIGWNLADFNQSKAPAMIENSQPNYQTANAVTHVYDPMGKLAYKLITDETHHFSSSKISWFINPVLTTYDTKSIPTWAIRANKAKLTSDNMLYLYGNVQVNSLNPTSDLQQILTENAIVNLITQDVSSNNKVTLIGIGLRSVGMEMRGNMRTHTAELIEDVKTYYEIPNKQPAPEGNH</sequence>
<comment type="similarity">
    <text evidence="6 7">Belongs to the LptC family.</text>
</comment>
<proteinExistence type="inferred from homology"/>
<dbReference type="GO" id="GO:0030288">
    <property type="term" value="C:outer membrane-bounded periplasmic space"/>
    <property type="evidence" value="ECO:0007669"/>
    <property type="project" value="TreeGrafter"/>
</dbReference>
<dbReference type="Pfam" id="PF06835">
    <property type="entry name" value="LptC"/>
    <property type="match status" value="1"/>
</dbReference>
<dbReference type="InterPro" id="IPR052363">
    <property type="entry name" value="LPS_export_LptC"/>
</dbReference>
<comment type="function">
    <text evidence="6">Involved in the assembly of lipopolysaccharide (LPS). Required for the translocation of LPS from the inner membrane to the outer membrane. Facilitates the transfer of LPS from the inner membrane to the periplasmic protein LptA. Could be a docking site for LptA.</text>
</comment>
<dbReference type="PANTHER" id="PTHR37481:SF1">
    <property type="entry name" value="LIPOPOLYSACCHARIDE EXPORT SYSTEM PROTEIN LPTC"/>
    <property type="match status" value="1"/>
</dbReference>
<comment type="subunit">
    <text evidence="6">Component of the lipopolysaccharide transport and assembly complex. Interacts with LptA and the LptBFG transporter complex.</text>
</comment>
<keyword evidence="3 6" id="KW-0812">Transmembrane</keyword>